<evidence type="ECO:0000313" key="2">
    <source>
        <dbReference type="EMBL" id="PCE63792.1"/>
    </source>
</evidence>
<dbReference type="RefSeq" id="WP_097442508.1">
    <property type="nucleotide sequence ID" value="NZ_NBWU01000004.1"/>
</dbReference>
<comment type="caution">
    <text evidence="2">The sequence shown here is derived from an EMBL/GenBank/DDBJ whole genome shotgun (WGS) entry which is preliminary data.</text>
</comment>
<keyword evidence="3" id="KW-1185">Reference proteome</keyword>
<dbReference type="EMBL" id="NBWU01000004">
    <property type="protein sequence ID" value="PCE63792.1"/>
    <property type="molecule type" value="Genomic_DNA"/>
</dbReference>
<keyword evidence="1" id="KW-1133">Transmembrane helix</keyword>
<dbReference type="OrthoDB" id="1189274at2"/>
<keyword evidence="1" id="KW-0812">Transmembrane</keyword>
<dbReference type="Proteomes" id="UP000219559">
    <property type="component" value="Unassembled WGS sequence"/>
</dbReference>
<gene>
    <name evidence="2" type="ORF">B7P33_11000</name>
</gene>
<name>A0A2A4G7R8_9FLAO</name>
<keyword evidence="1" id="KW-0472">Membrane</keyword>
<protein>
    <submittedName>
        <fullName evidence="2">Uncharacterized protein</fullName>
    </submittedName>
</protein>
<dbReference type="AlphaFoldDB" id="A0A2A4G7R8"/>
<evidence type="ECO:0000256" key="1">
    <source>
        <dbReference type="SAM" id="Phobius"/>
    </source>
</evidence>
<accession>A0A2A4G7R8</accession>
<reference evidence="2 3" key="1">
    <citation type="submission" date="2017-04" db="EMBL/GenBank/DDBJ databases">
        <title>A new member of the family Flavobacteriaceae isolated from ascidians.</title>
        <authorList>
            <person name="Chen L."/>
        </authorList>
    </citation>
    <scope>NUCLEOTIDE SEQUENCE [LARGE SCALE GENOMIC DNA]</scope>
    <source>
        <strain evidence="2 3">HQA918</strain>
    </source>
</reference>
<feature type="transmembrane region" description="Helical" evidence="1">
    <location>
        <begin position="154"/>
        <end position="183"/>
    </location>
</feature>
<organism evidence="2 3">
    <name type="scientific">Sediminicola luteus</name>
    <dbReference type="NCBI Taxonomy" id="319238"/>
    <lineage>
        <taxon>Bacteria</taxon>
        <taxon>Pseudomonadati</taxon>
        <taxon>Bacteroidota</taxon>
        <taxon>Flavobacteriia</taxon>
        <taxon>Flavobacteriales</taxon>
        <taxon>Flavobacteriaceae</taxon>
        <taxon>Sediminicola</taxon>
    </lineage>
</organism>
<feature type="transmembrane region" description="Helical" evidence="1">
    <location>
        <begin position="116"/>
        <end position="134"/>
    </location>
</feature>
<sequence>MKNWIISQTEEIDTYLIATEKAIWISNQPKGVDIQELIDGKSLGNLKSIRYAELKEIVFIESDFTISLNYIDDNETDQEIDLKANEFTEIRAFFKNYLKGTELKSYSILKQVSSQLIVLGVTITLTALTYYSAQEIENGGTVRTSGRMAWLKKILATIAELLGTTGTLIVGGIIIGILSYFLVKKIQNPKKGEILKITSSPKLSLQFNNWN</sequence>
<proteinExistence type="predicted"/>
<evidence type="ECO:0000313" key="3">
    <source>
        <dbReference type="Proteomes" id="UP000219559"/>
    </source>
</evidence>